<sequence length="482" mass="54704">MTLLLIKNSKGKLATIKERKPVDFQPKRIKLILTAVTMMLLLGTTFIFLLLRVNAKAIDKLAQEIDKAKEESFNGKLWAVLVAGSNGFYNYRHQADVCHSYHVLRNHGVPEENIIVMMYDDIAYSDENPLKGFIRNRPGGPNVYAGVPKDYTSEEVTPENFLAALSGDNALKAKGKKVVESSKDDHIFVYFADHGATGLIAFPTSELHSKPFNDKLLEMSKEKRFRKMVIYIEACESGSMFDGLLPPNINIYATTAANPYESSYACYDDDELDTYLGDDYSVNWLQHSDSLLSLTTETLEQQYQIVKKETQTSHVMQYGDLNMSKLPLSQFQGSKTALNATKNSACIDGVPSRDVPLIITAKKYERSEEPLKSTYKLKLDAMIAARSFFDSFMQALVENILSPFDLSPKEMFNTREPLRQHDCYETMVRTFDQSCFDISQHQYALRFLFVFSNICNRFSDDAELEMLHPITQLIDPNPTLTH</sequence>
<reference evidence="11 12" key="1">
    <citation type="journal article" date="2018" name="Gigascience">
        <title>Genomes of trombidid mites reveal novel predicted allergens and laterally-transferred genes associated with secondary metabolism.</title>
        <authorList>
            <person name="Dong X."/>
            <person name="Chaisiri K."/>
            <person name="Xia D."/>
            <person name="Armstrong S.D."/>
            <person name="Fang Y."/>
            <person name="Donnelly M.J."/>
            <person name="Kadowaki T."/>
            <person name="McGarry J.W."/>
            <person name="Darby A.C."/>
            <person name="Makepeace B.L."/>
        </authorList>
    </citation>
    <scope>NUCLEOTIDE SEQUENCE [LARGE SCALE GENOMIC DNA]</scope>
    <source>
        <strain evidence="11">UoL-WK</strain>
    </source>
</reference>
<name>A0A3S3PBG1_9ACAR</name>
<dbReference type="FunFam" id="3.40.50.1460:FF:000006">
    <property type="entry name" value="Legumain"/>
    <property type="match status" value="1"/>
</dbReference>
<dbReference type="GO" id="GO:0051603">
    <property type="term" value="P:proteolysis involved in protein catabolic process"/>
    <property type="evidence" value="ECO:0007669"/>
    <property type="project" value="TreeGrafter"/>
</dbReference>
<evidence type="ECO:0000256" key="8">
    <source>
        <dbReference type="PIRSR" id="PIRSR019663-1"/>
    </source>
</evidence>
<dbReference type="EMBL" id="NCKU01002642">
    <property type="protein sequence ID" value="RWS09116.1"/>
    <property type="molecule type" value="Genomic_DNA"/>
</dbReference>
<dbReference type="Proteomes" id="UP000285301">
    <property type="component" value="Unassembled WGS sequence"/>
</dbReference>
<dbReference type="GO" id="GO:0005773">
    <property type="term" value="C:vacuole"/>
    <property type="evidence" value="ECO:0007669"/>
    <property type="project" value="GOC"/>
</dbReference>
<evidence type="ECO:0000256" key="5">
    <source>
        <dbReference type="ARBA" id="ARBA00022729"/>
    </source>
</evidence>
<keyword evidence="12" id="KW-1185">Reference proteome</keyword>
<accession>A0A3S3PBG1</accession>
<keyword evidence="5" id="KW-0732">Signal</keyword>
<comment type="caution">
    <text evidence="11">The sequence shown here is derived from an EMBL/GenBank/DDBJ whole genome shotgun (WGS) entry which is preliminary data.</text>
</comment>
<evidence type="ECO:0000313" key="12">
    <source>
        <dbReference type="Proteomes" id="UP000285301"/>
    </source>
</evidence>
<feature type="non-terminal residue" evidence="11">
    <location>
        <position position="482"/>
    </location>
</feature>
<organism evidence="11 12">
    <name type="scientific">Dinothrombium tinctorium</name>
    <dbReference type="NCBI Taxonomy" id="1965070"/>
    <lineage>
        <taxon>Eukaryota</taxon>
        <taxon>Metazoa</taxon>
        <taxon>Ecdysozoa</taxon>
        <taxon>Arthropoda</taxon>
        <taxon>Chelicerata</taxon>
        <taxon>Arachnida</taxon>
        <taxon>Acari</taxon>
        <taxon>Acariformes</taxon>
        <taxon>Trombidiformes</taxon>
        <taxon>Prostigmata</taxon>
        <taxon>Anystina</taxon>
        <taxon>Parasitengona</taxon>
        <taxon>Trombidioidea</taxon>
        <taxon>Trombidiidae</taxon>
        <taxon>Dinothrombium</taxon>
    </lineage>
</organism>
<keyword evidence="9" id="KW-1133">Transmembrane helix</keyword>
<feature type="transmembrane region" description="Helical" evidence="9">
    <location>
        <begin position="29"/>
        <end position="51"/>
    </location>
</feature>
<dbReference type="Gene3D" id="3.40.50.1460">
    <property type="match status" value="1"/>
</dbReference>
<evidence type="ECO:0000313" key="11">
    <source>
        <dbReference type="EMBL" id="RWS09116.1"/>
    </source>
</evidence>
<dbReference type="CDD" id="cd21115">
    <property type="entry name" value="legumain_C"/>
    <property type="match status" value="1"/>
</dbReference>
<keyword evidence="7" id="KW-0788">Thiol protease</keyword>
<dbReference type="AlphaFoldDB" id="A0A3S3PBG1"/>
<comment type="catalytic activity">
    <reaction evidence="1">
        <text>Hydrolysis of proteins and small molecule substrates at -Asn-|-Xaa- bonds.</text>
        <dbReference type="EC" id="3.4.22.34"/>
    </reaction>
</comment>
<evidence type="ECO:0000256" key="9">
    <source>
        <dbReference type="SAM" id="Phobius"/>
    </source>
</evidence>
<dbReference type="PIRSF" id="PIRSF019663">
    <property type="entry name" value="Legumain"/>
    <property type="match status" value="1"/>
</dbReference>
<feature type="active site" description="Nucleophile" evidence="8">
    <location>
        <position position="235"/>
    </location>
</feature>
<dbReference type="PANTHER" id="PTHR12000:SF42">
    <property type="entry name" value="LEGUMAIN"/>
    <property type="match status" value="1"/>
</dbReference>
<dbReference type="Pfam" id="PF20985">
    <property type="entry name" value="Legum_prodom"/>
    <property type="match status" value="1"/>
</dbReference>
<keyword evidence="9" id="KW-0812">Transmembrane</keyword>
<protein>
    <recommendedName>
        <fullName evidence="3">legumain</fullName>
        <ecNumber evidence="3">3.4.22.34</ecNumber>
    </recommendedName>
</protein>
<keyword evidence="4" id="KW-0645">Protease</keyword>
<dbReference type="GO" id="GO:0004197">
    <property type="term" value="F:cysteine-type endopeptidase activity"/>
    <property type="evidence" value="ECO:0007669"/>
    <property type="project" value="UniProtKB-EC"/>
</dbReference>
<dbReference type="GO" id="GO:0006624">
    <property type="term" value="P:vacuolar protein processing"/>
    <property type="evidence" value="ECO:0007669"/>
    <property type="project" value="TreeGrafter"/>
</dbReference>
<dbReference type="InterPro" id="IPR048501">
    <property type="entry name" value="Legum_prodom"/>
</dbReference>
<gene>
    <name evidence="11" type="ORF">B4U79_06842</name>
</gene>
<evidence type="ECO:0000256" key="2">
    <source>
        <dbReference type="ARBA" id="ARBA00009941"/>
    </source>
</evidence>
<dbReference type="Pfam" id="PF01650">
    <property type="entry name" value="Peptidase_C13"/>
    <property type="match status" value="1"/>
</dbReference>
<evidence type="ECO:0000256" key="3">
    <source>
        <dbReference type="ARBA" id="ARBA00012628"/>
    </source>
</evidence>
<evidence type="ECO:0000256" key="1">
    <source>
        <dbReference type="ARBA" id="ARBA00000810"/>
    </source>
</evidence>
<evidence type="ECO:0000256" key="4">
    <source>
        <dbReference type="ARBA" id="ARBA00022670"/>
    </source>
</evidence>
<dbReference type="OrthoDB" id="9995590at2759"/>
<dbReference type="InterPro" id="IPR046427">
    <property type="entry name" value="Legumain_prodom_sf"/>
</dbReference>
<keyword evidence="6" id="KW-0378">Hydrolase</keyword>
<evidence type="ECO:0000259" key="10">
    <source>
        <dbReference type="Pfam" id="PF20985"/>
    </source>
</evidence>
<dbReference type="STRING" id="1965070.A0A3S3PBG1"/>
<feature type="active site" evidence="8">
    <location>
        <position position="194"/>
    </location>
</feature>
<feature type="domain" description="Legumain prodomain" evidence="10">
    <location>
        <begin position="379"/>
        <end position="464"/>
    </location>
</feature>
<dbReference type="PANTHER" id="PTHR12000">
    <property type="entry name" value="HEMOGLOBINASE FAMILY MEMBER"/>
    <property type="match status" value="1"/>
</dbReference>
<dbReference type="PRINTS" id="PR00776">
    <property type="entry name" value="HEMOGLOBNASE"/>
</dbReference>
<dbReference type="Gene3D" id="1.10.132.130">
    <property type="match status" value="1"/>
</dbReference>
<evidence type="ECO:0000256" key="7">
    <source>
        <dbReference type="ARBA" id="ARBA00022807"/>
    </source>
</evidence>
<comment type="similarity">
    <text evidence="2">Belongs to the peptidase C13 family.</text>
</comment>
<dbReference type="EC" id="3.4.22.34" evidence="3"/>
<proteinExistence type="inferred from homology"/>
<dbReference type="InterPro" id="IPR001096">
    <property type="entry name" value="Peptidase_C13"/>
</dbReference>
<evidence type="ECO:0000256" key="6">
    <source>
        <dbReference type="ARBA" id="ARBA00022801"/>
    </source>
</evidence>
<keyword evidence="9" id="KW-0472">Membrane</keyword>